<feature type="chain" id="PRO_5039427400" description="Secreted protein" evidence="1">
    <location>
        <begin position="23"/>
        <end position="289"/>
    </location>
</feature>
<keyword evidence="3" id="KW-1185">Reference proteome</keyword>
<proteinExistence type="predicted"/>
<gene>
    <name evidence="2" type="ORF">BN000_00851</name>
</gene>
<evidence type="ECO:0000256" key="1">
    <source>
        <dbReference type="SAM" id="SignalP"/>
    </source>
</evidence>
<reference evidence="3" key="1">
    <citation type="submission" date="2015-03" db="EMBL/GenBank/DDBJ databases">
        <authorList>
            <person name="Urmite Genomes"/>
        </authorList>
    </citation>
    <scope>NUCLEOTIDE SEQUENCE [LARGE SCALE GENOMIC DNA]</scope>
    <source>
        <strain evidence="3">CSUR P1344</strain>
    </source>
</reference>
<keyword evidence="1" id="KW-0732">Signal</keyword>
<feature type="signal peptide" evidence="1">
    <location>
        <begin position="1"/>
        <end position="22"/>
    </location>
</feature>
<evidence type="ECO:0000313" key="2">
    <source>
        <dbReference type="EMBL" id="CQD04546.1"/>
    </source>
</evidence>
<evidence type="ECO:0000313" key="3">
    <source>
        <dbReference type="Proteomes" id="UP000199601"/>
    </source>
</evidence>
<dbReference type="EMBL" id="CTEC01000001">
    <property type="protein sequence ID" value="CQD04546.1"/>
    <property type="molecule type" value="Genomic_DNA"/>
</dbReference>
<dbReference type="AlphaFoldDB" id="A0A0U1CYG6"/>
<evidence type="ECO:0008006" key="4">
    <source>
        <dbReference type="Google" id="ProtNLM"/>
    </source>
</evidence>
<dbReference type="Proteomes" id="UP000199601">
    <property type="component" value="Unassembled WGS sequence"/>
</dbReference>
<protein>
    <recommendedName>
        <fullName evidence="4">Secreted protein</fullName>
    </recommendedName>
</protein>
<sequence length="289" mass="29466" precursor="true">MTKRFAVLVATATACLFGIVDATTSMAPTASADTLPNGYSVTCTPNGPHEPTCIVSGCPRVHGDEAGDVIHINGQGYFMQPELSKGCNNTASFTIAASTKPQTFSIQGCRKHFPGTDDCGAWSDYTYVPPAAAAAPAPAPDQLPVRCTGGPDAGKTLPPGSNCAAAPAPAAPVKCPTGSVTDTVPAGQQCSAPTNAVAVNISRNGFNARVAITNNSSLPAKCSYTATKSGGFGPQEVDRSIDVAANSTGAITDMLWPPLGTSYDTTVKCTVNYNNKQTSIGQSSEKVSG</sequence>
<organism evidence="2 3">
    <name type="scientific">Mycobacterium europaeum</name>
    <dbReference type="NCBI Taxonomy" id="761804"/>
    <lineage>
        <taxon>Bacteria</taxon>
        <taxon>Bacillati</taxon>
        <taxon>Actinomycetota</taxon>
        <taxon>Actinomycetes</taxon>
        <taxon>Mycobacteriales</taxon>
        <taxon>Mycobacteriaceae</taxon>
        <taxon>Mycobacterium</taxon>
        <taxon>Mycobacterium simiae complex</taxon>
    </lineage>
</organism>
<accession>A0A0U1CYG6</accession>
<name>A0A0U1CYG6_9MYCO</name>
<dbReference type="PROSITE" id="PS51257">
    <property type="entry name" value="PROKAR_LIPOPROTEIN"/>
    <property type="match status" value="1"/>
</dbReference>